<keyword evidence="3" id="KW-1185">Reference proteome</keyword>
<proteinExistence type="predicted"/>
<feature type="region of interest" description="Disordered" evidence="1">
    <location>
        <begin position="175"/>
        <end position="196"/>
    </location>
</feature>
<feature type="compositionally biased region" description="Acidic residues" evidence="1">
    <location>
        <begin position="82"/>
        <end position="98"/>
    </location>
</feature>
<organism evidence="2 3">
    <name type="scientific">Ilex paraguariensis</name>
    <name type="common">yerba mate</name>
    <dbReference type="NCBI Taxonomy" id="185542"/>
    <lineage>
        <taxon>Eukaryota</taxon>
        <taxon>Viridiplantae</taxon>
        <taxon>Streptophyta</taxon>
        <taxon>Embryophyta</taxon>
        <taxon>Tracheophyta</taxon>
        <taxon>Spermatophyta</taxon>
        <taxon>Magnoliopsida</taxon>
        <taxon>eudicotyledons</taxon>
        <taxon>Gunneridae</taxon>
        <taxon>Pentapetalae</taxon>
        <taxon>asterids</taxon>
        <taxon>campanulids</taxon>
        <taxon>Aquifoliales</taxon>
        <taxon>Aquifoliaceae</taxon>
        <taxon>Ilex</taxon>
    </lineage>
</organism>
<gene>
    <name evidence="2" type="ORF">ILEXP_LOCUS44718</name>
</gene>
<evidence type="ECO:0000313" key="2">
    <source>
        <dbReference type="EMBL" id="CAK9174932.1"/>
    </source>
</evidence>
<feature type="compositionally biased region" description="Basic and acidic residues" evidence="1">
    <location>
        <begin position="124"/>
        <end position="142"/>
    </location>
</feature>
<evidence type="ECO:0000256" key="1">
    <source>
        <dbReference type="SAM" id="MobiDB-lite"/>
    </source>
</evidence>
<reference evidence="2 3" key="1">
    <citation type="submission" date="2024-02" db="EMBL/GenBank/DDBJ databases">
        <authorList>
            <person name="Vignale AGUSTIN F."/>
            <person name="Sosa J E."/>
            <person name="Modenutti C."/>
        </authorList>
    </citation>
    <scope>NUCLEOTIDE SEQUENCE [LARGE SCALE GENOMIC DNA]</scope>
</reference>
<feature type="region of interest" description="Disordered" evidence="1">
    <location>
        <begin position="72"/>
        <end position="155"/>
    </location>
</feature>
<feature type="compositionally biased region" description="Basic and acidic residues" evidence="1">
    <location>
        <begin position="99"/>
        <end position="108"/>
    </location>
</feature>
<evidence type="ECO:0000313" key="3">
    <source>
        <dbReference type="Proteomes" id="UP001642360"/>
    </source>
</evidence>
<dbReference type="EMBL" id="CAUOFW020006502">
    <property type="protein sequence ID" value="CAK9174932.1"/>
    <property type="molecule type" value="Genomic_DNA"/>
</dbReference>
<accession>A0ABC8TZJ8</accession>
<name>A0ABC8TZJ8_9AQUA</name>
<dbReference type="AlphaFoldDB" id="A0ABC8TZJ8"/>
<comment type="caution">
    <text evidence="2">The sequence shown here is derived from an EMBL/GenBank/DDBJ whole genome shotgun (WGS) entry which is preliminary data.</text>
</comment>
<protein>
    <submittedName>
        <fullName evidence="2">Uncharacterized protein</fullName>
    </submittedName>
</protein>
<dbReference type="Proteomes" id="UP001642360">
    <property type="component" value="Unassembled WGS sequence"/>
</dbReference>
<sequence>MVTNVAEVTNVFIGDSILKVMIAITFLRPEGSGKLVLDGDEQLQKILSLYRNCKEIHVFVIAEVGSQVGLPPSPDVGIGEEPNLDEINDNEPNGENDDKDANRHKVDDVNGDEYTGGGGENDERDANSHKVDDVNGDEHMSEGGENDDNVYGFSFEDEDWIVEGDDVPNVRYESHDDTINTQLNENSDDGFSDYQSRDEGYVSSTDLKELEAEVDEIHIKG</sequence>